<evidence type="ECO:0000313" key="3">
    <source>
        <dbReference type="Proteomes" id="UP001321749"/>
    </source>
</evidence>
<feature type="signal peptide" evidence="1">
    <location>
        <begin position="1"/>
        <end position="17"/>
    </location>
</feature>
<accession>A0AAV9HHN8</accession>
<organism evidence="2 3">
    <name type="scientific">Cladorrhinum samala</name>
    <dbReference type="NCBI Taxonomy" id="585594"/>
    <lineage>
        <taxon>Eukaryota</taxon>
        <taxon>Fungi</taxon>
        <taxon>Dikarya</taxon>
        <taxon>Ascomycota</taxon>
        <taxon>Pezizomycotina</taxon>
        <taxon>Sordariomycetes</taxon>
        <taxon>Sordariomycetidae</taxon>
        <taxon>Sordariales</taxon>
        <taxon>Podosporaceae</taxon>
        <taxon>Cladorrhinum</taxon>
    </lineage>
</organism>
<reference evidence="2" key="2">
    <citation type="submission" date="2023-06" db="EMBL/GenBank/DDBJ databases">
        <authorList>
            <consortium name="Lawrence Berkeley National Laboratory"/>
            <person name="Mondo S.J."/>
            <person name="Hensen N."/>
            <person name="Bonometti L."/>
            <person name="Westerberg I."/>
            <person name="Brannstrom I.O."/>
            <person name="Guillou S."/>
            <person name="Cros-Aarteil S."/>
            <person name="Calhoun S."/>
            <person name="Haridas S."/>
            <person name="Kuo A."/>
            <person name="Pangilinan J."/>
            <person name="Riley R."/>
            <person name="Labutti K."/>
            <person name="Andreopoulos B."/>
            <person name="Lipzen A."/>
            <person name="Chen C."/>
            <person name="Yanf M."/>
            <person name="Daum C."/>
            <person name="Ng V."/>
            <person name="Clum A."/>
            <person name="Steindorff A."/>
            <person name="Ohm R."/>
            <person name="Martin F."/>
            <person name="Silar P."/>
            <person name="Natvig D."/>
            <person name="Lalanne C."/>
            <person name="Gautier V."/>
            <person name="Ament-Velasquez S.L."/>
            <person name="Kruys A."/>
            <person name="Hutchinson M.I."/>
            <person name="Powell A.J."/>
            <person name="Barry K."/>
            <person name="Miller A.N."/>
            <person name="Grigoriev I.V."/>
            <person name="Debuchy R."/>
            <person name="Gladieux P."/>
            <person name="Thoren M.H."/>
            <person name="Johannesson H."/>
        </authorList>
    </citation>
    <scope>NUCLEOTIDE SEQUENCE</scope>
    <source>
        <strain evidence="2">PSN324</strain>
    </source>
</reference>
<comment type="caution">
    <text evidence="2">The sequence shown here is derived from an EMBL/GenBank/DDBJ whole genome shotgun (WGS) entry which is preliminary data.</text>
</comment>
<dbReference type="EMBL" id="MU865040">
    <property type="protein sequence ID" value="KAK4459305.1"/>
    <property type="molecule type" value="Genomic_DNA"/>
</dbReference>
<feature type="chain" id="PRO_5043967581" evidence="1">
    <location>
        <begin position="18"/>
        <end position="218"/>
    </location>
</feature>
<evidence type="ECO:0000313" key="2">
    <source>
        <dbReference type="EMBL" id="KAK4459305.1"/>
    </source>
</evidence>
<keyword evidence="1" id="KW-0732">Signal</keyword>
<dbReference type="InterPro" id="IPR025649">
    <property type="entry name" value="DUF4360"/>
</dbReference>
<sequence>MKFTTAASLLLPVATWASPIIETRQPADRAKFITNSLALEGPGCAGGSVSFDATNEIATVRLPNFVVQVPPVNNNRELSCIVALKARYPLGCTRGVARTELSGQRALNGGVRGTSIRSYVMSPTTGETPVEFSPDLTFNSDVSTGTWRSVSDFISYDQNITTPENQVVTITMDGRLQLQESGNSSGRLSNDEYILNISDQTRCCECFQDESVRFLDGC</sequence>
<name>A0AAV9HHN8_9PEZI</name>
<dbReference type="Pfam" id="PF14273">
    <property type="entry name" value="DUF4360"/>
    <property type="match status" value="1"/>
</dbReference>
<keyword evidence="3" id="KW-1185">Reference proteome</keyword>
<proteinExistence type="predicted"/>
<dbReference type="AlphaFoldDB" id="A0AAV9HHN8"/>
<reference evidence="2" key="1">
    <citation type="journal article" date="2023" name="Mol. Phylogenet. Evol.">
        <title>Genome-scale phylogeny and comparative genomics of the fungal order Sordariales.</title>
        <authorList>
            <person name="Hensen N."/>
            <person name="Bonometti L."/>
            <person name="Westerberg I."/>
            <person name="Brannstrom I.O."/>
            <person name="Guillou S."/>
            <person name="Cros-Aarteil S."/>
            <person name="Calhoun S."/>
            <person name="Haridas S."/>
            <person name="Kuo A."/>
            <person name="Mondo S."/>
            <person name="Pangilinan J."/>
            <person name="Riley R."/>
            <person name="LaButti K."/>
            <person name="Andreopoulos B."/>
            <person name="Lipzen A."/>
            <person name="Chen C."/>
            <person name="Yan M."/>
            <person name="Daum C."/>
            <person name="Ng V."/>
            <person name="Clum A."/>
            <person name="Steindorff A."/>
            <person name="Ohm R.A."/>
            <person name="Martin F."/>
            <person name="Silar P."/>
            <person name="Natvig D.O."/>
            <person name="Lalanne C."/>
            <person name="Gautier V."/>
            <person name="Ament-Velasquez S.L."/>
            <person name="Kruys A."/>
            <person name="Hutchinson M.I."/>
            <person name="Powell A.J."/>
            <person name="Barry K."/>
            <person name="Miller A.N."/>
            <person name="Grigoriev I.V."/>
            <person name="Debuchy R."/>
            <person name="Gladieux P."/>
            <person name="Hiltunen Thoren M."/>
            <person name="Johannesson H."/>
        </authorList>
    </citation>
    <scope>NUCLEOTIDE SEQUENCE</scope>
    <source>
        <strain evidence="2">PSN324</strain>
    </source>
</reference>
<protein>
    <submittedName>
        <fullName evidence="2">Uncharacterized protein</fullName>
    </submittedName>
</protein>
<dbReference type="Proteomes" id="UP001321749">
    <property type="component" value="Unassembled WGS sequence"/>
</dbReference>
<gene>
    <name evidence="2" type="ORF">QBC42DRAFT_183727</name>
</gene>
<evidence type="ECO:0000256" key="1">
    <source>
        <dbReference type="SAM" id="SignalP"/>
    </source>
</evidence>